<accession>A0A5E4QKR6</accession>
<protein>
    <submittedName>
        <fullName evidence="1">Uncharacterized protein</fullName>
    </submittedName>
</protein>
<dbReference type="Proteomes" id="UP000324832">
    <property type="component" value="Unassembled WGS sequence"/>
</dbReference>
<keyword evidence="2" id="KW-1185">Reference proteome</keyword>
<dbReference type="AlphaFoldDB" id="A0A5E4QKR6"/>
<reference evidence="1 2" key="1">
    <citation type="submission" date="2017-07" db="EMBL/GenBank/DDBJ databases">
        <authorList>
            <person name="Talla V."/>
            <person name="Backstrom N."/>
        </authorList>
    </citation>
    <scope>NUCLEOTIDE SEQUENCE [LARGE SCALE GENOMIC DNA]</scope>
</reference>
<evidence type="ECO:0000313" key="1">
    <source>
        <dbReference type="EMBL" id="VVC98622.1"/>
    </source>
</evidence>
<dbReference type="EMBL" id="FZQP02003667">
    <property type="protein sequence ID" value="VVC98622.1"/>
    <property type="molecule type" value="Genomic_DNA"/>
</dbReference>
<sequence>MNDVRDQRALSKSSCAARLPATCHVMSQRCESGMELMAEDVEAACRRVAVGGARRQLRIRKETKTSHKFT</sequence>
<proteinExistence type="predicted"/>
<name>A0A5E4QKR6_9NEOP</name>
<evidence type="ECO:0000313" key="2">
    <source>
        <dbReference type="Proteomes" id="UP000324832"/>
    </source>
</evidence>
<organism evidence="1 2">
    <name type="scientific">Leptidea sinapis</name>
    <dbReference type="NCBI Taxonomy" id="189913"/>
    <lineage>
        <taxon>Eukaryota</taxon>
        <taxon>Metazoa</taxon>
        <taxon>Ecdysozoa</taxon>
        <taxon>Arthropoda</taxon>
        <taxon>Hexapoda</taxon>
        <taxon>Insecta</taxon>
        <taxon>Pterygota</taxon>
        <taxon>Neoptera</taxon>
        <taxon>Endopterygota</taxon>
        <taxon>Lepidoptera</taxon>
        <taxon>Glossata</taxon>
        <taxon>Ditrysia</taxon>
        <taxon>Papilionoidea</taxon>
        <taxon>Pieridae</taxon>
        <taxon>Dismorphiinae</taxon>
        <taxon>Leptidea</taxon>
    </lineage>
</organism>
<gene>
    <name evidence="1" type="ORF">LSINAPIS_LOCUS9663</name>
</gene>